<dbReference type="AlphaFoldDB" id="A0A1Z5RN52"/>
<organism evidence="1 2">
    <name type="scientific">Sorghum bicolor</name>
    <name type="common">Sorghum</name>
    <name type="synonym">Sorghum vulgare</name>
    <dbReference type="NCBI Taxonomy" id="4558"/>
    <lineage>
        <taxon>Eukaryota</taxon>
        <taxon>Viridiplantae</taxon>
        <taxon>Streptophyta</taxon>
        <taxon>Embryophyta</taxon>
        <taxon>Tracheophyta</taxon>
        <taxon>Spermatophyta</taxon>
        <taxon>Magnoliopsida</taxon>
        <taxon>Liliopsida</taxon>
        <taxon>Poales</taxon>
        <taxon>Poaceae</taxon>
        <taxon>PACMAD clade</taxon>
        <taxon>Panicoideae</taxon>
        <taxon>Andropogonodae</taxon>
        <taxon>Andropogoneae</taxon>
        <taxon>Sorghinae</taxon>
        <taxon>Sorghum</taxon>
    </lineage>
</organism>
<sequence length="145" mass="16144">MSAPTGPTATRESSIPEAREGGVHDYERVCRLPRAARSGLVCGARARVCRAVPVPVRVRCASRPGGLMPLFLLVWKLWVDDWTGLDWCLVVVDRFSLQEPESLAVGAHHSVERILRAYDSKERKNTCPRETQLSCELLLLPPVRA</sequence>
<accession>A0A1Z5RN52</accession>
<proteinExistence type="predicted"/>
<dbReference type="Proteomes" id="UP000000768">
    <property type="component" value="Chromosome 4"/>
</dbReference>
<reference evidence="1 2" key="1">
    <citation type="journal article" date="2009" name="Nature">
        <title>The Sorghum bicolor genome and the diversification of grasses.</title>
        <authorList>
            <person name="Paterson A.H."/>
            <person name="Bowers J.E."/>
            <person name="Bruggmann R."/>
            <person name="Dubchak I."/>
            <person name="Grimwood J."/>
            <person name="Gundlach H."/>
            <person name="Haberer G."/>
            <person name="Hellsten U."/>
            <person name="Mitros T."/>
            <person name="Poliakov A."/>
            <person name="Schmutz J."/>
            <person name="Spannagl M."/>
            <person name="Tang H."/>
            <person name="Wang X."/>
            <person name="Wicker T."/>
            <person name="Bharti A.K."/>
            <person name="Chapman J."/>
            <person name="Feltus F.A."/>
            <person name="Gowik U."/>
            <person name="Grigoriev I.V."/>
            <person name="Lyons E."/>
            <person name="Maher C.A."/>
            <person name="Martis M."/>
            <person name="Narechania A."/>
            <person name="Otillar R.P."/>
            <person name="Penning B.W."/>
            <person name="Salamov A.A."/>
            <person name="Wang Y."/>
            <person name="Zhang L."/>
            <person name="Carpita N.C."/>
            <person name="Freeling M."/>
            <person name="Gingle A.R."/>
            <person name="Hash C.T."/>
            <person name="Keller B."/>
            <person name="Klein P."/>
            <person name="Kresovich S."/>
            <person name="McCann M.C."/>
            <person name="Ming R."/>
            <person name="Peterson D.G."/>
            <person name="Mehboob-ur-Rahman"/>
            <person name="Ware D."/>
            <person name="Westhoff P."/>
            <person name="Mayer K.F."/>
            <person name="Messing J."/>
            <person name="Rokhsar D.S."/>
        </authorList>
    </citation>
    <scope>NUCLEOTIDE SEQUENCE [LARGE SCALE GENOMIC DNA]</scope>
    <source>
        <strain evidence="2">cv. BTx623</strain>
    </source>
</reference>
<evidence type="ECO:0000313" key="1">
    <source>
        <dbReference type="EMBL" id="OQU85118.1"/>
    </source>
</evidence>
<keyword evidence="2" id="KW-1185">Reference proteome</keyword>
<dbReference type="Gramene" id="OQU85118">
    <property type="protein sequence ID" value="OQU85118"/>
    <property type="gene ID" value="SORBI_3004G176950"/>
</dbReference>
<gene>
    <name evidence="1" type="ORF">SORBI_3004G176950</name>
</gene>
<dbReference type="EMBL" id="CM000763">
    <property type="protein sequence ID" value="OQU85118.1"/>
    <property type="molecule type" value="Genomic_DNA"/>
</dbReference>
<dbReference type="InParanoid" id="A0A1Z5RN52"/>
<name>A0A1Z5RN52_SORBI</name>
<reference evidence="2" key="2">
    <citation type="journal article" date="2018" name="Plant J.">
        <title>The Sorghum bicolor reference genome: improved assembly, gene annotations, a transcriptome atlas, and signatures of genome organization.</title>
        <authorList>
            <person name="McCormick R.F."/>
            <person name="Truong S.K."/>
            <person name="Sreedasyam A."/>
            <person name="Jenkins J."/>
            <person name="Shu S."/>
            <person name="Sims D."/>
            <person name="Kennedy M."/>
            <person name="Amirebrahimi M."/>
            <person name="Weers B.D."/>
            <person name="McKinley B."/>
            <person name="Mattison A."/>
            <person name="Morishige D.T."/>
            <person name="Grimwood J."/>
            <person name="Schmutz J."/>
            <person name="Mullet J.E."/>
        </authorList>
    </citation>
    <scope>NUCLEOTIDE SEQUENCE [LARGE SCALE GENOMIC DNA]</scope>
    <source>
        <strain evidence="2">cv. BTx623</strain>
    </source>
</reference>
<protein>
    <submittedName>
        <fullName evidence="1">Uncharacterized protein</fullName>
    </submittedName>
</protein>
<evidence type="ECO:0000313" key="2">
    <source>
        <dbReference type="Proteomes" id="UP000000768"/>
    </source>
</evidence>